<dbReference type="PANTHER" id="PTHR12029:SF11">
    <property type="entry name" value="METHYLTRANSFERASE TARBP1-RELATED"/>
    <property type="match status" value="1"/>
</dbReference>
<organism evidence="4 5">
    <name type="scientific">Lentisphaera profundi</name>
    <dbReference type="NCBI Taxonomy" id="1658616"/>
    <lineage>
        <taxon>Bacteria</taxon>
        <taxon>Pseudomonadati</taxon>
        <taxon>Lentisphaerota</taxon>
        <taxon>Lentisphaeria</taxon>
        <taxon>Lentisphaerales</taxon>
        <taxon>Lentisphaeraceae</taxon>
        <taxon>Lentisphaera</taxon>
    </lineage>
</organism>
<evidence type="ECO:0000256" key="2">
    <source>
        <dbReference type="ARBA" id="ARBA00022679"/>
    </source>
</evidence>
<dbReference type="InterPro" id="IPR044748">
    <property type="entry name" value="Trm3/TARBP1_C"/>
</dbReference>
<evidence type="ECO:0000313" key="5">
    <source>
        <dbReference type="Proteomes" id="UP001214250"/>
    </source>
</evidence>
<keyword evidence="1 4" id="KW-0489">Methyltransferase</keyword>
<dbReference type="SUPFAM" id="SSF75217">
    <property type="entry name" value="alpha/beta knot"/>
    <property type="match status" value="1"/>
</dbReference>
<dbReference type="CDD" id="cd18091">
    <property type="entry name" value="SpoU-like_TRM3-like"/>
    <property type="match status" value="1"/>
</dbReference>
<evidence type="ECO:0000256" key="1">
    <source>
        <dbReference type="ARBA" id="ARBA00022603"/>
    </source>
</evidence>
<dbReference type="EMBL" id="CP117811">
    <property type="protein sequence ID" value="WDE95424.1"/>
    <property type="molecule type" value="Genomic_DNA"/>
</dbReference>
<protein>
    <submittedName>
        <fullName evidence="4">RNA methyltransferase</fullName>
    </submittedName>
</protein>
<dbReference type="InterPro" id="IPR029028">
    <property type="entry name" value="Alpha/beta_knot_MTases"/>
</dbReference>
<proteinExistence type="predicted"/>
<feature type="domain" description="tRNA/rRNA methyltransferase SpoU type" evidence="3">
    <location>
        <begin position="21"/>
        <end position="157"/>
    </location>
</feature>
<evidence type="ECO:0000313" key="4">
    <source>
        <dbReference type="EMBL" id="WDE95424.1"/>
    </source>
</evidence>
<dbReference type="RefSeq" id="WP_274148967.1">
    <property type="nucleotide sequence ID" value="NZ_CP117811.1"/>
</dbReference>
<accession>A0ABY7VRL5</accession>
<dbReference type="GO" id="GO:0008168">
    <property type="term" value="F:methyltransferase activity"/>
    <property type="evidence" value="ECO:0007669"/>
    <property type="project" value="UniProtKB-KW"/>
</dbReference>
<name>A0ABY7VRL5_9BACT</name>
<sequence>MPKFEHVRHKPPTELKQERPFIIACSPLRSHVNLSTIMRMAGCSGVTQVIATGNAKVNAKIARDGAEEVQLTTKNSLPPVLKKLKQDGYTLVGLEQTTNSNNLHTFDFPHKCVLVVGAEREGLSQDCLDQLDYTVEIPVWGLPYSYNVASATSLAVYEYCRQYPEG</sequence>
<dbReference type="GO" id="GO:0032259">
    <property type="term" value="P:methylation"/>
    <property type="evidence" value="ECO:0007669"/>
    <property type="project" value="UniProtKB-KW"/>
</dbReference>
<keyword evidence="2" id="KW-0808">Transferase</keyword>
<dbReference type="InterPro" id="IPR029026">
    <property type="entry name" value="tRNA_m1G_MTases_N"/>
</dbReference>
<keyword evidence="5" id="KW-1185">Reference proteome</keyword>
<gene>
    <name evidence="4" type="ORF">PQO03_06800</name>
</gene>
<dbReference type="Proteomes" id="UP001214250">
    <property type="component" value="Chromosome 1"/>
</dbReference>
<dbReference type="InterPro" id="IPR045330">
    <property type="entry name" value="TRM3/TARBP1"/>
</dbReference>
<evidence type="ECO:0000259" key="3">
    <source>
        <dbReference type="Pfam" id="PF00588"/>
    </source>
</evidence>
<dbReference type="PANTHER" id="PTHR12029">
    <property type="entry name" value="RNA METHYLTRANSFERASE"/>
    <property type="match status" value="1"/>
</dbReference>
<reference evidence="4 5" key="1">
    <citation type="submission" date="2023-02" db="EMBL/GenBank/DDBJ databases">
        <title>Genome sequence of Lentisphaera profundi SAORIC-696.</title>
        <authorList>
            <person name="Kim e."/>
            <person name="Cho J.-C."/>
            <person name="Choi A."/>
            <person name="Kang I."/>
        </authorList>
    </citation>
    <scope>NUCLEOTIDE SEQUENCE [LARGE SCALE GENOMIC DNA]</scope>
    <source>
        <strain evidence="4 5">SAORIC-696</strain>
    </source>
</reference>
<dbReference type="Gene3D" id="3.40.1280.10">
    <property type="match status" value="1"/>
</dbReference>
<dbReference type="InterPro" id="IPR001537">
    <property type="entry name" value="SpoU_MeTrfase"/>
</dbReference>
<dbReference type="Pfam" id="PF00588">
    <property type="entry name" value="SpoU_methylase"/>
    <property type="match status" value="1"/>
</dbReference>